<evidence type="ECO:0000313" key="4">
    <source>
        <dbReference type="Proteomes" id="UP000053244"/>
    </source>
</evidence>
<feature type="chain" id="PRO_5038618773" evidence="2">
    <location>
        <begin position="23"/>
        <end position="204"/>
    </location>
</feature>
<keyword evidence="2" id="KW-0732">Signal</keyword>
<protein>
    <submittedName>
        <fullName evidence="3">Uncharacterized protein</fullName>
    </submittedName>
</protein>
<organism evidence="3 4">
    <name type="scientific">Actinoplanes awajinensis subsp. mycoplanecinus</name>
    <dbReference type="NCBI Taxonomy" id="135947"/>
    <lineage>
        <taxon>Bacteria</taxon>
        <taxon>Bacillati</taxon>
        <taxon>Actinomycetota</taxon>
        <taxon>Actinomycetes</taxon>
        <taxon>Micromonosporales</taxon>
        <taxon>Micromonosporaceae</taxon>
        <taxon>Actinoplanes</taxon>
    </lineage>
</organism>
<dbReference type="EMBL" id="LLZH01000342">
    <property type="protein sequence ID" value="KUL22439.1"/>
    <property type="molecule type" value="Genomic_DNA"/>
</dbReference>
<feature type="signal peptide" evidence="2">
    <location>
        <begin position="1"/>
        <end position="22"/>
    </location>
</feature>
<comment type="caution">
    <text evidence="3">The sequence shown here is derived from an EMBL/GenBank/DDBJ whole genome shotgun (WGS) entry which is preliminary data.</text>
</comment>
<evidence type="ECO:0000313" key="3">
    <source>
        <dbReference type="EMBL" id="KUL22439.1"/>
    </source>
</evidence>
<dbReference type="Proteomes" id="UP000053244">
    <property type="component" value="Unassembled WGS sequence"/>
</dbReference>
<gene>
    <name evidence="3" type="ORF">ADL15_48825</name>
</gene>
<name>A0A101J922_9ACTN</name>
<keyword evidence="4" id="KW-1185">Reference proteome</keyword>
<evidence type="ECO:0000256" key="1">
    <source>
        <dbReference type="SAM" id="MobiDB-lite"/>
    </source>
</evidence>
<accession>A0A101J922</accession>
<evidence type="ECO:0000256" key="2">
    <source>
        <dbReference type="SAM" id="SignalP"/>
    </source>
</evidence>
<feature type="compositionally biased region" description="Low complexity" evidence="1">
    <location>
        <begin position="40"/>
        <end position="81"/>
    </location>
</feature>
<feature type="region of interest" description="Disordered" evidence="1">
    <location>
        <begin position="38"/>
        <end position="81"/>
    </location>
</feature>
<reference evidence="3 4" key="1">
    <citation type="submission" date="2015-10" db="EMBL/GenBank/DDBJ databases">
        <authorList>
            <person name="Gilbert D.G."/>
        </authorList>
    </citation>
    <scope>NUCLEOTIDE SEQUENCE [LARGE SCALE GENOMIC DNA]</scope>
    <source>
        <strain evidence="3 4">NRRL B-16712</strain>
    </source>
</reference>
<dbReference type="AlphaFoldDB" id="A0A101J922"/>
<proteinExistence type="predicted"/>
<sequence>MFALLAGGALFAVRLLSAGAPAVSAPLAESFPVVLPPSPAASSEGPAPAGENAGTMPSRRSAATALPASAASGPATAPSKAGPITAYAACSTSTAVRFTATFSVTYAYRHVFIDTDANGATGYRVPDIIGSLGAEYMIENDLLYRSTGATWSWAEVAGVKPLLSHSGGTYRWRVKPSYGGVRVLFNGTDGNEEVSTPILPVTIC</sequence>